<proteinExistence type="predicted"/>
<dbReference type="SUPFAM" id="SSF52833">
    <property type="entry name" value="Thioredoxin-like"/>
    <property type="match status" value="1"/>
</dbReference>
<dbReference type="Pfam" id="PF13743">
    <property type="entry name" value="Thioredoxin_5"/>
    <property type="match status" value="1"/>
</dbReference>
<evidence type="ECO:0000313" key="1">
    <source>
        <dbReference type="EMBL" id="SUZ96700.1"/>
    </source>
</evidence>
<dbReference type="Gene3D" id="1.10.472.60">
    <property type="entry name" value="putative protein disulfide isomerase domain"/>
    <property type="match status" value="1"/>
</dbReference>
<evidence type="ECO:0008006" key="2">
    <source>
        <dbReference type="Google" id="ProtNLM"/>
    </source>
</evidence>
<organism evidence="1">
    <name type="scientific">marine metagenome</name>
    <dbReference type="NCBI Taxonomy" id="408172"/>
    <lineage>
        <taxon>unclassified sequences</taxon>
        <taxon>metagenomes</taxon>
        <taxon>ecological metagenomes</taxon>
    </lineage>
</organism>
<dbReference type="Gene3D" id="3.40.30.10">
    <property type="entry name" value="Glutaredoxin"/>
    <property type="match status" value="1"/>
</dbReference>
<reference evidence="1" key="1">
    <citation type="submission" date="2018-05" db="EMBL/GenBank/DDBJ databases">
        <authorList>
            <person name="Lanie J.A."/>
            <person name="Ng W.-L."/>
            <person name="Kazmierczak K.M."/>
            <person name="Andrzejewski T.M."/>
            <person name="Davidsen T.M."/>
            <person name="Wayne K.J."/>
            <person name="Tettelin H."/>
            <person name="Glass J.I."/>
            <person name="Rusch D."/>
            <person name="Podicherti R."/>
            <person name="Tsui H.-C.T."/>
            <person name="Winkler M.E."/>
        </authorList>
    </citation>
    <scope>NUCLEOTIDE SEQUENCE</scope>
</reference>
<name>A0A381RXZ8_9ZZZZ</name>
<protein>
    <recommendedName>
        <fullName evidence="2">DSBA-like thioredoxin domain-containing protein</fullName>
    </recommendedName>
</protein>
<dbReference type="AlphaFoldDB" id="A0A381RXZ8"/>
<dbReference type="PANTHER" id="PTHR13887:SF54">
    <property type="entry name" value="DSBA FAMILY PROTEIN"/>
    <property type="match status" value="1"/>
</dbReference>
<dbReference type="InterPro" id="IPR036249">
    <property type="entry name" value="Thioredoxin-like_sf"/>
</dbReference>
<sequence>MQPLLYLIVDPMCSWCWGFRSAWQSFVREIPSSVTIKFLMGGLAPDSDEPMDTKTKTYIQSAWRSVADRTGAKFNHQFWAVCQPRRSTYPACRAVITAGLQLTGSRERYYEALQRAYFLDARNPSDYETLIALAKEIGLDPVQFQEDLGSSVVQQTFREELNQVRSLGVSGFPTVIWHQQDTTDGNRLEVLSTGYTDADTLRERWRVLTNKLMH</sequence>
<dbReference type="EMBL" id="UINC01002439">
    <property type="protein sequence ID" value="SUZ96700.1"/>
    <property type="molecule type" value="Genomic_DNA"/>
</dbReference>
<gene>
    <name evidence="1" type="ORF">METZ01_LOCUS49554</name>
</gene>
<dbReference type="PANTHER" id="PTHR13887">
    <property type="entry name" value="GLUTATHIONE S-TRANSFERASE KAPPA"/>
    <property type="match status" value="1"/>
</dbReference>
<accession>A0A381RXZ8</accession>
<dbReference type="CDD" id="cd03025">
    <property type="entry name" value="DsbA_FrnE_like"/>
    <property type="match status" value="1"/>
</dbReference>